<proteinExistence type="predicted"/>
<dbReference type="EMBL" id="PDWZ02000013">
    <property type="protein sequence ID" value="KAB2100486.1"/>
    <property type="molecule type" value="Genomic_DNA"/>
</dbReference>
<name>A0ACB6F7R1_9PLEO</name>
<evidence type="ECO:0000313" key="1">
    <source>
        <dbReference type="EMBL" id="KAB2100486.1"/>
    </source>
</evidence>
<reference evidence="1 2" key="1">
    <citation type="journal article" date="2019" name="bioRxiv">
        <title>Genomics, evolutionary history and diagnostics of the Alternaria alternata species group including apple and Asian pear pathotypes.</title>
        <authorList>
            <person name="Armitage A.D."/>
            <person name="Cockerton H.M."/>
            <person name="Sreenivasaprasad S."/>
            <person name="Woodhall J.W."/>
            <person name="Lane C.R."/>
            <person name="Harrison R.J."/>
            <person name="Clarkson J.P."/>
        </authorList>
    </citation>
    <scope>NUCLEOTIDE SEQUENCE [LARGE SCALE GENOMIC DNA]</scope>
    <source>
        <strain evidence="1 2">FERA 650</strain>
    </source>
</reference>
<evidence type="ECO:0000313" key="2">
    <source>
        <dbReference type="Proteomes" id="UP000293547"/>
    </source>
</evidence>
<gene>
    <name evidence="1" type="ORF">AG0111_0g11281</name>
</gene>
<accession>A0ACB6F7R1</accession>
<dbReference type="Proteomes" id="UP000293547">
    <property type="component" value="Unassembled WGS sequence"/>
</dbReference>
<comment type="caution">
    <text evidence="1">The sequence shown here is derived from an EMBL/GenBank/DDBJ whole genome shotgun (WGS) entry which is preliminary data.</text>
</comment>
<protein>
    <submittedName>
        <fullName evidence="1">Uncharacterized protein</fullName>
    </submittedName>
</protein>
<organism evidence="1 2">
    <name type="scientific">Alternaria gaisen</name>
    <dbReference type="NCBI Taxonomy" id="167740"/>
    <lineage>
        <taxon>Eukaryota</taxon>
        <taxon>Fungi</taxon>
        <taxon>Dikarya</taxon>
        <taxon>Ascomycota</taxon>
        <taxon>Pezizomycotina</taxon>
        <taxon>Dothideomycetes</taxon>
        <taxon>Pleosporomycetidae</taxon>
        <taxon>Pleosporales</taxon>
        <taxon>Pleosporineae</taxon>
        <taxon>Pleosporaceae</taxon>
        <taxon>Alternaria</taxon>
        <taxon>Alternaria sect. Alternaria</taxon>
    </lineage>
</organism>
<keyword evidence="2" id="KW-1185">Reference proteome</keyword>
<sequence>MRLLQIQANGSFSLVSHENISGPPYAILSHTWSENNEDEVSYDDLRNETGREKSGYAKLKFCAEQATKDGLEHFWVDTCCIDKSSSAELSEAITSMFRWYKNSATCYVYLADVTTKKRRGGRESPDHETPSVTWMSAFRNSRWFTRGWTLQELLAPRNVLFFSRDGELLGDKFSLEQHIHDVTHIPIPALRGAPLHSFSVDDRMSWAATRITKKEEDRAYSLLGIFGVSMVPIYGELQAAAFRRLRKEINEVKQDQSSPSDNGKRQALMDSLRFDQIDARYATIKNAHAKTCKWLLRKSEHTEWLDPMRLSNHHGFLWIKGKPGTGKSTLMKFAFGQASKSRKSNIVIAFFFNARGETLEKTIIGMYRSLLLQLLEKIPTLQCNSGSLSLVPSSISADYQWTRHSLEDQLQQAVLSLGETPVMCFIDALDECEQWQVRNMISFFENLGELAVLSGRSFRVCLSSRHYPEVTIRRGISLVLEGQEGHTQDINNYLESALRIGTSASAQKIRKNLQEKSSGVFMWIVLVVDILNEEYDGGRMHALERRLKQIPADLHDLFQDILTRDSNDKEELILCLQWVLFAKQPLQPEQLYSAILAGTEPDALATQHDQEVTFEIIRKFLLRSSKGLTEITKTKNKKVQFIHESVRDFLLKENGLSKIWPEFANNFQGQSHERLKQCCLNYISIDVATPLNLPHELPKASSPESAAIRETAAKTFPFLEYAVHNLLYHADMAEGGGVSQVDFLKTFSLRRWVVLDNVLEKHQVRRHTESVSLLYILAELNMANLIRIVNSANSCMDIEKERYGCPLFAAAATSSEQALDLCLMSIEVQENYSSLVSELRGRRLQHQSEGRTSSLKFHYSKSRDLLLNALDLWNDKIIVHLIASGKFETSLQSLPNSPIRAIIRWASLQGFETVARLLFDAHPALINTSYLQDYTPLHLAAENGHVKIIDLLLEYGVDINLRSDRGTALCLATKGAHKETVTMLLDKGADTNAPGGYGSNAIQEASSRGNKGIVELLLDKGADVNAMAVEGDPALQEASVKGHKEIVELLIGRGAEVNAQGHFYGTGIQAASLGGHKEILELLIEKGVDVNVQGGHHGSAIQAASLGGHKECLELLLDKGADVNAQGGYHGNALQAALCNGHTGCLELLLDKGANVNAEGGLFGNVLEAAVVLAGEDIVELLLEKGAEVNTRCGPTDRTAVEIASGRRNIKIVELLLDKGADIGDALVTASSKGNEDIVALLLERGADVDNALEQASRYGHQKIVELLLDKGADVNAQCKAFGGNALRVASKYGRKETVELLLRRGAEVGDALEIASAEGRKEVVALLLDKGVSVGNAFQIAVDGGHTEIVELLLERGSGAVTEA</sequence>